<feature type="compositionally biased region" description="Acidic residues" evidence="1">
    <location>
        <begin position="119"/>
        <end position="129"/>
    </location>
</feature>
<comment type="caution">
    <text evidence="2">The sequence shown here is derived from an EMBL/GenBank/DDBJ whole genome shotgun (WGS) entry which is preliminary data.</text>
</comment>
<evidence type="ECO:0000313" key="2">
    <source>
        <dbReference type="EMBL" id="KAK3380292.1"/>
    </source>
</evidence>
<dbReference type="AlphaFoldDB" id="A0AAE0NF03"/>
<dbReference type="Proteomes" id="UP001287356">
    <property type="component" value="Unassembled WGS sequence"/>
</dbReference>
<gene>
    <name evidence="2" type="ORF">B0T24DRAFT_717711</name>
</gene>
<organism evidence="2 3">
    <name type="scientific">Lasiosphaeria ovina</name>
    <dbReference type="NCBI Taxonomy" id="92902"/>
    <lineage>
        <taxon>Eukaryota</taxon>
        <taxon>Fungi</taxon>
        <taxon>Dikarya</taxon>
        <taxon>Ascomycota</taxon>
        <taxon>Pezizomycotina</taxon>
        <taxon>Sordariomycetes</taxon>
        <taxon>Sordariomycetidae</taxon>
        <taxon>Sordariales</taxon>
        <taxon>Lasiosphaeriaceae</taxon>
        <taxon>Lasiosphaeria</taxon>
    </lineage>
</organism>
<reference evidence="2" key="1">
    <citation type="journal article" date="2023" name="Mol. Phylogenet. Evol.">
        <title>Genome-scale phylogeny and comparative genomics of the fungal order Sordariales.</title>
        <authorList>
            <person name="Hensen N."/>
            <person name="Bonometti L."/>
            <person name="Westerberg I."/>
            <person name="Brannstrom I.O."/>
            <person name="Guillou S."/>
            <person name="Cros-Aarteil S."/>
            <person name="Calhoun S."/>
            <person name="Haridas S."/>
            <person name="Kuo A."/>
            <person name="Mondo S."/>
            <person name="Pangilinan J."/>
            <person name="Riley R."/>
            <person name="LaButti K."/>
            <person name="Andreopoulos B."/>
            <person name="Lipzen A."/>
            <person name="Chen C."/>
            <person name="Yan M."/>
            <person name="Daum C."/>
            <person name="Ng V."/>
            <person name="Clum A."/>
            <person name="Steindorff A."/>
            <person name="Ohm R.A."/>
            <person name="Martin F."/>
            <person name="Silar P."/>
            <person name="Natvig D.O."/>
            <person name="Lalanne C."/>
            <person name="Gautier V."/>
            <person name="Ament-Velasquez S.L."/>
            <person name="Kruys A."/>
            <person name="Hutchinson M.I."/>
            <person name="Powell A.J."/>
            <person name="Barry K."/>
            <person name="Miller A.N."/>
            <person name="Grigoriev I.V."/>
            <person name="Debuchy R."/>
            <person name="Gladieux P."/>
            <person name="Hiltunen Thoren M."/>
            <person name="Johannesson H."/>
        </authorList>
    </citation>
    <scope>NUCLEOTIDE SEQUENCE</scope>
    <source>
        <strain evidence="2">CBS 958.72</strain>
    </source>
</reference>
<keyword evidence="3" id="KW-1185">Reference proteome</keyword>
<accession>A0AAE0NF03</accession>
<reference evidence="2" key="2">
    <citation type="submission" date="2023-06" db="EMBL/GenBank/DDBJ databases">
        <authorList>
            <consortium name="Lawrence Berkeley National Laboratory"/>
            <person name="Haridas S."/>
            <person name="Hensen N."/>
            <person name="Bonometti L."/>
            <person name="Westerberg I."/>
            <person name="Brannstrom I.O."/>
            <person name="Guillou S."/>
            <person name="Cros-Aarteil S."/>
            <person name="Calhoun S."/>
            <person name="Kuo A."/>
            <person name="Mondo S."/>
            <person name="Pangilinan J."/>
            <person name="Riley R."/>
            <person name="Labutti K."/>
            <person name="Andreopoulos B."/>
            <person name="Lipzen A."/>
            <person name="Chen C."/>
            <person name="Yanf M."/>
            <person name="Daum C."/>
            <person name="Ng V."/>
            <person name="Clum A."/>
            <person name="Steindorff A."/>
            <person name="Ohm R."/>
            <person name="Martin F."/>
            <person name="Silar P."/>
            <person name="Natvig D."/>
            <person name="Lalanne C."/>
            <person name="Gautier V."/>
            <person name="Ament-Velasquez S.L."/>
            <person name="Kruys A."/>
            <person name="Hutchinson M.I."/>
            <person name="Powell A.J."/>
            <person name="Barry K."/>
            <person name="Miller A.N."/>
            <person name="Grigoriev I.V."/>
            <person name="Debuchy R."/>
            <person name="Gladieux P."/>
            <person name="Thoren M.H."/>
            <person name="Johannesson H."/>
        </authorList>
    </citation>
    <scope>NUCLEOTIDE SEQUENCE</scope>
    <source>
        <strain evidence="2">CBS 958.72</strain>
    </source>
</reference>
<evidence type="ECO:0000313" key="3">
    <source>
        <dbReference type="Proteomes" id="UP001287356"/>
    </source>
</evidence>
<protein>
    <submittedName>
        <fullName evidence="2">Uncharacterized protein</fullName>
    </submittedName>
</protein>
<sequence>MNGLIVPPTRGGRGGRGGFIWYAGFNTHSAQGLRRHYKGIYTRCIDSPDYEGIGCTKRSRAPTQSSVDDDAVTAPRKGRVKKPSAKAIDTAIDAVKPAPKKHTARGAKKPTLEVADSTDAADDVSNDAE</sequence>
<name>A0AAE0NF03_9PEZI</name>
<feature type="compositionally biased region" description="Basic residues" evidence="1">
    <location>
        <begin position="98"/>
        <end position="108"/>
    </location>
</feature>
<feature type="region of interest" description="Disordered" evidence="1">
    <location>
        <begin position="55"/>
        <end position="129"/>
    </location>
</feature>
<evidence type="ECO:0000256" key="1">
    <source>
        <dbReference type="SAM" id="MobiDB-lite"/>
    </source>
</evidence>
<dbReference type="EMBL" id="JAULSN010000002">
    <property type="protein sequence ID" value="KAK3380292.1"/>
    <property type="molecule type" value="Genomic_DNA"/>
</dbReference>
<proteinExistence type="predicted"/>